<dbReference type="CDD" id="cd18126">
    <property type="entry name" value="GAPDH_I_C"/>
    <property type="match status" value="1"/>
</dbReference>
<accession>A0A1M6WRB9</accession>
<comment type="subunit">
    <text evidence="2">Homotetramer.</text>
</comment>
<dbReference type="GO" id="GO:0006006">
    <property type="term" value="P:glucose metabolic process"/>
    <property type="evidence" value="ECO:0007669"/>
    <property type="project" value="InterPro"/>
</dbReference>
<feature type="domain" description="Glyceraldehyde 3-phosphate dehydrogenase NAD(P) binding" evidence="10">
    <location>
        <begin position="3"/>
        <end position="155"/>
    </location>
</feature>
<sequence length="340" mass="36824">MAIKLGINGFGRIGRLVLRSILERNLTDQIDVVGVNDITDAATLAHLFKYDSVHGPFPGEVRVEGDELVVNGERFRVFSERDPKNLPWGELDCDVVIESTGIFRSREKAAQHLEAGAKKVIISAPAKGEVDATIVIGVNDHILTGKEQVVSNASCTTNCLAPMVKVLDDAFGVRRGFMVTVHAYTADQRLQDAPHSDLRRARAAALSIIPTTTGAAKAVGLVLPHLQGKLDGFALRVPVPDGSITDFTAELAREVTVEEVNEAFRKAAENELKGILQYVEDPIVSSDIIHNPHSCIFDSLSTMVNGTMVKVVGWYDNEWGYACRTVDLVGKLMAVAEPAG</sequence>
<dbReference type="SUPFAM" id="SSF55347">
    <property type="entry name" value="Glyceraldehyde-3-phosphate dehydrogenase-like, C-terminal domain"/>
    <property type="match status" value="1"/>
</dbReference>
<dbReference type="Proteomes" id="UP000185812">
    <property type="component" value="Unassembled WGS sequence"/>
</dbReference>
<dbReference type="OrthoDB" id="9803304at2"/>
<feature type="binding site" evidence="6">
    <location>
        <position position="37"/>
    </location>
    <ligand>
        <name>NAD(+)</name>
        <dbReference type="ChEBI" id="CHEBI:57540"/>
    </ligand>
</feature>
<dbReference type="PANTHER" id="PTHR43148">
    <property type="entry name" value="GLYCERALDEHYDE-3-PHOSPHATE DEHYDROGENASE 2"/>
    <property type="match status" value="1"/>
</dbReference>
<proteinExistence type="inferred from homology"/>
<evidence type="ECO:0000313" key="11">
    <source>
        <dbReference type="EMBL" id="SHK96310.1"/>
    </source>
</evidence>
<name>A0A1M6WRB9_9BACT</name>
<dbReference type="SMART" id="SM00846">
    <property type="entry name" value="Gp_dh_N"/>
    <property type="match status" value="1"/>
</dbReference>
<dbReference type="EMBL" id="FRAU01000009">
    <property type="protein sequence ID" value="SHK96310.1"/>
    <property type="molecule type" value="Genomic_DNA"/>
</dbReference>
<evidence type="ECO:0000256" key="8">
    <source>
        <dbReference type="RuleBase" id="RU000397"/>
    </source>
</evidence>
<dbReference type="SUPFAM" id="SSF51735">
    <property type="entry name" value="NAD(P)-binding Rossmann-fold domains"/>
    <property type="match status" value="1"/>
</dbReference>
<dbReference type="InterPro" id="IPR020828">
    <property type="entry name" value="GlycerAld_3-P_DH_NAD(P)-bd"/>
</dbReference>
<dbReference type="Pfam" id="PF00044">
    <property type="entry name" value="Gp_dh_N"/>
    <property type="match status" value="1"/>
</dbReference>
<dbReference type="NCBIfam" id="TIGR01534">
    <property type="entry name" value="GAPDH-I"/>
    <property type="match status" value="1"/>
</dbReference>
<organism evidence="11 12">
    <name type="scientific">Rhodothermus profundi</name>
    <dbReference type="NCBI Taxonomy" id="633813"/>
    <lineage>
        <taxon>Bacteria</taxon>
        <taxon>Pseudomonadati</taxon>
        <taxon>Rhodothermota</taxon>
        <taxon>Rhodothermia</taxon>
        <taxon>Rhodothermales</taxon>
        <taxon>Rhodothermaceae</taxon>
        <taxon>Rhodothermus</taxon>
    </lineage>
</organism>
<feature type="binding site" evidence="6">
    <location>
        <position position="81"/>
    </location>
    <ligand>
        <name>NAD(+)</name>
        <dbReference type="ChEBI" id="CHEBI:57540"/>
    </ligand>
</feature>
<evidence type="ECO:0000256" key="3">
    <source>
        <dbReference type="ARBA" id="ARBA00023002"/>
    </source>
</evidence>
<feature type="binding site" evidence="5">
    <location>
        <position position="185"/>
    </location>
    <ligand>
        <name>D-glyceraldehyde 3-phosphate</name>
        <dbReference type="ChEBI" id="CHEBI:59776"/>
    </ligand>
</feature>
<evidence type="ECO:0000256" key="4">
    <source>
        <dbReference type="PIRSR" id="PIRSR000149-1"/>
    </source>
</evidence>
<dbReference type="EC" id="1.2.1.-" evidence="9"/>
<keyword evidence="3 9" id="KW-0560">Oxidoreductase</keyword>
<feature type="binding site" evidence="6">
    <location>
        <position position="123"/>
    </location>
    <ligand>
        <name>NAD(+)</name>
        <dbReference type="ChEBI" id="CHEBI:57540"/>
    </ligand>
</feature>
<dbReference type="AlphaFoldDB" id="A0A1M6WRB9"/>
<evidence type="ECO:0000313" key="12">
    <source>
        <dbReference type="Proteomes" id="UP000185812"/>
    </source>
</evidence>
<dbReference type="GO" id="GO:0016620">
    <property type="term" value="F:oxidoreductase activity, acting on the aldehyde or oxo group of donors, NAD or NADP as acceptor"/>
    <property type="evidence" value="ECO:0007669"/>
    <property type="project" value="InterPro"/>
</dbReference>
<keyword evidence="12" id="KW-1185">Reference proteome</keyword>
<evidence type="ECO:0000256" key="6">
    <source>
        <dbReference type="PIRSR" id="PIRSR000149-3"/>
    </source>
</evidence>
<feature type="binding site" evidence="5">
    <location>
        <begin position="154"/>
        <end position="156"/>
    </location>
    <ligand>
        <name>D-glyceraldehyde 3-phosphate</name>
        <dbReference type="ChEBI" id="CHEBI:59776"/>
    </ligand>
</feature>
<keyword evidence="6" id="KW-0520">NAD</keyword>
<dbReference type="FunFam" id="3.30.360.10:FF:000002">
    <property type="entry name" value="Glyceraldehyde-3-phosphate dehydrogenase"/>
    <property type="match status" value="1"/>
</dbReference>
<dbReference type="Pfam" id="PF02800">
    <property type="entry name" value="Gp_dh_C"/>
    <property type="match status" value="1"/>
</dbReference>
<dbReference type="PROSITE" id="PS00071">
    <property type="entry name" value="GAPDH"/>
    <property type="match status" value="1"/>
</dbReference>
<evidence type="ECO:0000256" key="1">
    <source>
        <dbReference type="ARBA" id="ARBA00007406"/>
    </source>
</evidence>
<feature type="binding site" evidence="6">
    <location>
        <begin position="12"/>
        <end position="13"/>
    </location>
    <ligand>
        <name>NAD(+)</name>
        <dbReference type="ChEBI" id="CHEBI:57540"/>
    </ligand>
</feature>
<dbReference type="CDD" id="cd05214">
    <property type="entry name" value="GAPDH_I_N"/>
    <property type="match status" value="1"/>
</dbReference>
<feature type="binding site" evidence="5">
    <location>
        <begin position="213"/>
        <end position="214"/>
    </location>
    <ligand>
        <name>D-glyceraldehyde 3-phosphate</name>
        <dbReference type="ChEBI" id="CHEBI:59776"/>
    </ligand>
</feature>
<dbReference type="GO" id="GO:0050661">
    <property type="term" value="F:NADP binding"/>
    <property type="evidence" value="ECO:0007669"/>
    <property type="project" value="InterPro"/>
</dbReference>
<dbReference type="Gene3D" id="3.40.50.720">
    <property type="entry name" value="NAD(P)-binding Rossmann-like Domain"/>
    <property type="match status" value="1"/>
</dbReference>
<evidence type="ECO:0000259" key="10">
    <source>
        <dbReference type="SMART" id="SM00846"/>
    </source>
</evidence>
<feature type="active site" description="Nucleophile" evidence="4">
    <location>
        <position position="155"/>
    </location>
</feature>
<dbReference type="InterPro" id="IPR036291">
    <property type="entry name" value="NAD(P)-bd_dom_sf"/>
</dbReference>
<dbReference type="Gene3D" id="3.30.360.10">
    <property type="entry name" value="Dihydrodipicolinate Reductase, domain 2"/>
    <property type="match status" value="1"/>
</dbReference>
<protein>
    <recommendedName>
        <fullName evidence="9">Glyceraldehyde-3-phosphate dehydrogenase</fullName>
        <ecNumber evidence="9">1.2.1.-</ecNumber>
    </recommendedName>
</protein>
<comment type="similarity">
    <text evidence="1 8">Belongs to the glyceraldehyde-3-phosphate dehydrogenase family.</text>
</comment>
<dbReference type="PIRSF" id="PIRSF000149">
    <property type="entry name" value="GAP_DH"/>
    <property type="match status" value="1"/>
</dbReference>
<dbReference type="GO" id="GO:0051287">
    <property type="term" value="F:NAD binding"/>
    <property type="evidence" value="ECO:0007669"/>
    <property type="project" value="InterPro"/>
</dbReference>
<dbReference type="RefSeq" id="WP_072716207.1">
    <property type="nucleotide sequence ID" value="NZ_FRAU01000009.1"/>
</dbReference>
<feature type="binding site" evidence="6">
    <location>
        <position position="317"/>
    </location>
    <ligand>
        <name>NAD(+)</name>
        <dbReference type="ChEBI" id="CHEBI:57540"/>
    </ligand>
</feature>
<dbReference type="InterPro" id="IPR020830">
    <property type="entry name" value="GlycerAld_3-P_DH_AS"/>
</dbReference>
<dbReference type="PRINTS" id="PR00078">
    <property type="entry name" value="G3PDHDRGNASE"/>
</dbReference>
<dbReference type="InterPro" id="IPR006424">
    <property type="entry name" value="Glyceraldehyde-3-P_DH_1"/>
</dbReference>
<evidence type="ECO:0000256" key="9">
    <source>
        <dbReference type="RuleBase" id="RU361160"/>
    </source>
</evidence>
<gene>
    <name evidence="11" type="ORF">SAMN04488087_2400</name>
</gene>
<dbReference type="InterPro" id="IPR020829">
    <property type="entry name" value="GlycerAld_3-P_DH_cat"/>
</dbReference>
<keyword evidence="6" id="KW-0547">Nucleotide-binding</keyword>
<evidence type="ECO:0000256" key="5">
    <source>
        <dbReference type="PIRSR" id="PIRSR000149-2"/>
    </source>
</evidence>
<evidence type="ECO:0000256" key="2">
    <source>
        <dbReference type="ARBA" id="ARBA00011881"/>
    </source>
</evidence>
<dbReference type="STRING" id="633813.SAMN04488087_2400"/>
<feature type="site" description="Activates thiol group during catalysis" evidence="7">
    <location>
        <position position="182"/>
    </location>
</feature>
<feature type="binding site" evidence="5">
    <location>
        <position position="236"/>
    </location>
    <ligand>
        <name>D-glyceraldehyde 3-phosphate</name>
        <dbReference type="ChEBI" id="CHEBI:59776"/>
    </ligand>
</feature>
<reference evidence="12" key="1">
    <citation type="submission" date="2016-11" db="EMBL/GenBank/DDBJ databases">
        <authorList>
            <person name="Varghese N."/>
            <person name="Submissions S."/>
        </authorList>
    </citation>
    <scope>NUCLEOTIDE SEQUENCE [LARGE SCALE GENOMIC DNA]</scope>
    <source>
        <strain evidence="12">DSM 22212</strain>
    </source>
</reference>
<dbReference type="InterPro" id="IPR020831">
    <property type="entry name" value="GlycerAld/Erythrose_P_DH"/>
</dbReference>
<evidence type="ECO:0000256" key="7">
    <source>
        <dbReference type="PIRSR" id="PIRSR000149-4"/>
    </source>
</evidence>
<dbReference type="FunFam" id="3.40.50.720:FF:000001">
    <property type="entry name" value="Glyceraldehyde-3-phosphate dehydrogenase"/>
    <property type="match status" value="1"/>
</dbReference>